<evidence type="ECO:0000256" key="3">
    <source>
        <dbReference type="SAM" id="Phobius"/>
    </source>
</evidence>
<dbReference type="Pfam" id="PF03401">
    <property type="entry name" value="TctC"/>
    <property type="match status" value="1"/>
</dbReference>
<feature type="compositionally biased region" description="Basic and acidic residues" evidence="2">
    <location>
        <begin position="56"/>
        <end position="68"/>
    </location>
</feature>
<dbReference type="EMBL" id="CP042306">
    <property type="protein sequence ID" value="QDZ07924.1"/>
    <property type="molecule type" value="Genomic_DNA"/>
</dbReference>
<dbReference type="PANTHER" id="PTHR42928">
    <property type="entry name" value="TRICARBOXYLATE-BINDING PROTEIN"/>
    <property type="match status" value="1"/>
</dbReference>
<dbReference type="Gene3D" id="1.10.10.10">
    <property type="entry name" value="Winged helix-like DNA-binding domain superfamily/Winged helix DNA-binding domain"/>
    <property type="match status" value="1"/>
</dbReference>
<dbReference type="InterPro" id="IPR000792">
    <property type="entry name" value="Tscrpt_reg_LuxR_C"/>
</dbReference>
<evidence type="ECO:0000259" key="4">
    <source>
        <dbReference type="SMART" id="SM00421"/>
    </source>
</evidence>
<keyword evidence="6" id="KW-1185">Reference proteome</keyword>
<feature type="region of interest" description="Disordered" evidence="2">
    <location>
        <begin position="1"/>
        <end position="68"/>
    </location>
</feature>
<name>A0A5B8LK09_9SPHN</name>
<dbReference type="GO" id="GO:0006355">
    <property type="term" value="P:regulation of DNA-templated transcription"/>
    <property type="evidence" value="ECO:0007669"/>
    <property type="project" value="InterPro"/>
</dbReference>
<evidence type="ECO:0000256" key="2">
    <source>
        <dbReference type="SAM" id="MobiDB-lite"/>
    </source>
</evidence>
<keyword evidence="3" id="KW-0812">Transmembrane</keyword>
<dbReference type="InterPro" id="IPR016032">
    <property type="entry name" value="Sig_transdc_resp-reg_C-effctor"/>
</dbReference>
<dbReference type="KEGG" id="spai:FPZ24_10865"/>
<keyword evidence="3" id="KW-1133">Transmembrane helix</keyword>
<dbReference type="Proteomes" id="UP000315673">
    <property type="component" value="Chromosome"/>
</dbReference>
<proteinExistence type="inferred from homology"/>
<dbReference type="InterPro" id="IPR005064">
    <property type="entry name" value="BUG"/>
</dbReference>
<dbReference type="SMART" id="SM00421">
    <property type="entry name" value="HTH_LUXR"/>
    <property type="match status" value="1"/>
</dbReference>
<organism evidence="5 6">
    <name type="scientific">Sphingomonas panacisoli</name>
    <dbReference type="NCBI Taxonomy" id="1813879"/>
    <lineage>
        <taxon>Bacteria</taxon>
        <taxon>Pseudomonadati</taxon>
        <taxon>Pseudomonadota</taxon>
        <taxon>Alphaproteobacteria</taxon>
        <taxon>Sphingomonadales</taxon>
        <taxon>Sphingomonadaceae</taxon>
        <taxon>Sphingomonas</taxon>
    </lineage>
</organism>
<gene>
    <name evidence="5" type="ORF">FPZ24_10865</name>
</gene>
<accession>A0A5B8LK09</accession>
<dbReference type="AlphaFoldDB" id="A0A5B8LK09"/>
<evidence type="ECO:0000313" key="5">
    <source>
        <dbReference type="EMBL" id="QDZ07924.1"/>
    </source>
</evidence>
<comment type="similarity">
    <text evidence="1">Belongs to the UPF0065 (bug) family.</text>
</comment>
<protein>
    <recommendedName>
        <fullName evidence="4">HTH luxR-type domain-containing protein</fullName>
    </recommendedName>
</protein>
<dbReference type="Gene3D" id="3.40.190.150">
    <property type="entry name" value="Bordetella uptake gene, domain 1"/>
    <property type="match status" value="1"/>
</dbReference>
<dbReference type="OrthoDB" id="8277135at2"/>
<evidence type="ECO:0000256" key="1">
    <source>
        <dbReference type="ARBA" id="ARBA00006987"/>
    </source>
</evidence>
<dbReference type="Gene3D" id="3.40.190.10">
    <property type="entry name" value="Periplasmic binding protein-like II"/>
    <property type="match status" value="1"/>
</dbReference>
<feature type="domain" description="HTH luxR-type" evidence="4">
    <location>
        <begin position="278"/>
        <end position="335"/>
    </location>
</feature>
<reference evidence="5 6" key="1">
    <citation type="submission" date="2019-07" db="EMBL/GenBank/DDBJ databases">
        <title>Full genome sequence of Sphingomonas sp. 4R-6-7(HKS19).</title>
        <authorList>
            <person name="Im W.-T."/>
        </authorList>
    </citation>
    <scope>NUCLEOTIDE SEQUENCE [LARGE SCALE GENOMIC DNA]</scope>
    <source>
        <strain evidence="5 6">HKS19</strain>
    </source>
</reference>
<dbReference type="InterPro" id="IPR042100">
    <property type="entry name" value="Bug_dom1"/>
</dbReference>
<feature type="transmembrane region" description="Helical" evidence="3">
    <location>
        <begin position="212"/>
        <end position="234"/>
    </location>
</feature>
<dbReference type="InterPro" id="IPR036388">
    <property type="entry name" value="WH-like_DNA-bd_sf"/>
</dbReference>
<evidence type="ECO:0000313" key="6">
    <source>
        <dbReference type="Proteomes" id="UP000315673"/>
    </source>
</evidence>
<dbReference type="SUPFAM" id="SSF46894">
    <property type="entry name" value="C-terminal effector domain of the bipartite response regulators"/>
    <property type="match status" value="1"/>
</dbReference>
<dbReference type="PANTHER" id="PTHR42928:SF3">
    <property type="entry name" value="UPF0065 PROTEIN YFLP"/>
    <property type="match status" value="1"/>
</dbReference>
<sequence length="340" mass="37228">MEPVGRSAGFADPHRRRPQGGAEARPRRIALAGRRARRPGSGPGLADCGATPHTARRGDIFRPRRGRRVSDSLMEGRGDIGVGGYAEFAPRIASGEFRELGIAAPDRVAGVDAATLREGGLDVSMMNWRGVFAAPGLAADKQDRLTALIATMARSPSWAEQLRANRWADTYLDGSPLLQFIDREQTRWAGLINPPTRSDDQPIEVSSLRMGWGRFALLMTAIGALVAFAASLWFQLRRRRRASADLEKRCGELAAKLQSNTITAGKLVKDGIDIDFSDWKLSGAECDVAWLMLRGLPLREVADVRGTSERTVRQQAQAIYRKAGLEGRSDLAGRVLERFI</sequence>
<dbReference type="GO" id="GO:0003677">
    <property type="term" value="F:DNA binding"/>
    <property type="evidence" value="ECO:0007669"/>
    <property type="project" value="InterPro"/>
</dbReference>
<keyword evidence="3" id="KW-0472">Membrane</keyword>